<dbReference type="Gene3D" id="3.30.1060.10">
    <property type="entry name" value="Peptide methionine sulphoxide reductase MsrA"/>
    <property type="match status" value="1"/>
</dbReference>
<dbReference type="Pfam" id="PF01641">
    <property type="entry name" value="SelR"/>
    <property type="match status" value="1"/>
</dbReference>
<dbReference type="InterPro" id="IPR036509">
    <property type="entry name" value="Met_Sox_Rdtase_MsrA_sf"/>
</dbReference>
<dbReference type="EMBL" id="SWCI01000008">
    <property type="protein sequence ID" value="TKB48274.1"/>
    <property type="molecule type" value="Genomic_DNA"/>
</dbReference>
<keyword evidence="1 7" id="KW-0560">Oxidoreductase</keyword>
<dbReference type="Pfam" id="PF01625">
    <property type="entry name" value="PMSR"/>
    <property type="match status" value="1"/>
</dbReference>
<comment type="function">
    <text evidence="3 7">Has an important function as a repair enzyme for proteins that have been inactivated by oxidation. Catalyzes the reversible oxidation-reduction of methionine sulfoxide in proteins to methionine.</text>
</comment>
<evidence type="ECO:0000256" key="5">
    <source>
        <dbReference type="ARBA" id="ARBA00048488"/>
    </source>
</evidence>
<dbReference type="SUPFAM" id="SSF55068">
    <property type="entry name" value="Peptide methionine sulfoxide reductase"/>
    <property type="match status" value="1"/>
</dbReference>
<evidence type="ECO:0000259" key="8">
    <source>
        <dbReference type="PROSITE" id="PS51790"/>
    </source>
</evidence>
<feature type="active site" evidence="7">
    <location>
        <position position="133"/>
    </location>
</feature>
<dbReference type="PROSITE" id="PS51790">
    <property type="entry name" value="MSRB"/>
    <property type="match status" value="1"/>
</dbReference>
<protein>
    <recommendedName>
        <fullName evidence="7">Peptide methionine sulfoxide reductase MsrA</fullName>
        <shortName evidence="7">Protein-methionine-S-oxide reductase</shortName>
        <ecNumber evidence="7">1.8.4.11</ecNumber>
    </recommendedName>
    <alternativeName>
        <fullName evidence="7">Peptide-methionine (S)-S-oxide reductase</fullName>
        <shortName evidence="7">Peptide Met(O) reductase</shortName>
    </alternativeName>
</protein>
<accession>A0A4U1BBT8</accession>
<evidence type="ECO:0000256" key="7">
    <source>
        <dbReference type="HAMAP-Rule" id="MF_01401"/>
    </source>
</evidence>
<evidence type="ECO:0000256" key="3">
    <source>
        <dbReference type="ARBA" id="ARBA00024679"/>
    </source>
</evidence>
<dbReference type="EC" id="1.8.4.11" evidence="7"/>
<comment type="catalytic activity">
    <reaction evidence="4 7">
        <text>L-methionyl-[protein] + [thioredoxin]-disulfide + H2O = L-methionyl-(S)-S-oxide-[protein] + [thioredoxin]-dithiol</text>
        <dbReference type="Rhea" id="RHEA:14217"/>
        <dbReference type="Rhea" id="RHEA-COMP:10698"/>
        <dbReference type="Rhea" id="RHEA-COMP:10700"/>
        <dbReference type="Rhea" id="RHEA-COMP:12313"/>
        <dbReference type="Rhea" id="RHEA-COMP:12315"/>
        <dbReference type="ChEBI" id="CHEBI:15377"/>
        <dbReference type="ChEBI" id="CHEBI:16044"/>
        <dbReference type="ChEBI" id="CHEBI:29950"/>
        <dbReference type="ChEBI" id="CHEBI:44120"/>
        <dbReference type="ChEBI" id="CHEBI:50058"/>
        <dbReference type="EC" id="1.8.4.11"/>
    </reaction>
</comment>
<sequence>MTKRPLTQDEQRVLHHKGTEAPFSGRFLSHGSEGHYLCRNCGARLYHSRGKFESGCGWPAFDAPVPGAVAEQTDADGRRTEILCRACGGHLGHVFRGERLTPANERHCVNSLSLAFAPDAETGRDTLTLGGGCFWCIEAVFRRVRGVHSVQSGYAGGETDNPSYPAVCSGTTGHAEVVRIGYDPAEVDLDSLLELFFAAHDPTTLNRQGADVGTQYRSIILCRDGRQRQQVEAYLARLRASGLFTSPIVTEVADDAPFYPAEEGHQQYYEHHGGQPYCQMVISPKVASIYQRFADRLEEE</sequence>
<evidence type="ECO:0000256" key="4">
    <source>
        <dbReference type="ARBA" id="ARBA00047806"/>
    </source>
</evidence>
<reference evidence="9 10" key="1">
    <citation type="submission" date="2019-04" db="EMBL/GenBank/DDBJ databases">
        <authorList>
            <person name="Hwang J.C."/>
        </authorList>
    </citation>
    <scope>NUCLEOTIDE SEQUENCE [LARGE SCALE GENOMIC DNA]</scope>
    <source>
        <strain evidence="9 10">IMCC35001</strain>
    </source>
</reference>
<dbReference type="GO" id="GO:0033743">
    <property type="term" value="F:peptide-methionine (R)-S-oxide reductase activity"/>
    <property type="evidence" value="ECO:0007669"/>
    <property type="project" value="UniProtKB-EC"/>
</dbReference>
<evidence type="ECO:0000256" key="6">
    <source>
        <dbReference type="ARBA" id="ARBA00048782"/>
    </source>
</evidence>
<comment type="similarity">
    <text evidence="7">Belongs to the MsrA Met sulfoxide reductase family.</text>
</comment>
<dbReference type="SUPFAM" id="SSF51316">
    <property type="entry name" value="Mss4-like"/>
    <property type="match status" value="1"/>
</dbReference>
<keyword evidence="10" id="KW-1185">Reference proteome</keyword>
<dbReference type="NCBIfam" id="TIGR00401">
    <property type="entry name" value="msrA"/>
    <property type="match status" value="1"/>
</dbReference>
<dbReference type="RefSeq" id="WP_136853745.1">
    <property type="nucleotide sequence ID" value="NZ_SWCI01000008.1"/>
</dbReference>
<dbReference type="InterPro" id="IPR002579">
    <property type="entry name" value="Met_Sox_Rdtase_MsrB_dom"/>
</dbReference>
<dbReference type="InterPro" id="IPR011057">
    <property type="entry name" value="Mss4-like_sf"/>
</dbReference>
<comment type="catalytic activity">
    <reaction evidence="6 7">
        <text>[thioredoxin]-disulfide + L-methionine + H2O = L-methionine (S)-S-oxide + [thioredoxin]-dithiol</text>
        <dbReference type="Rhea" id="RHEA:19993"/>
        <dbReference type="Rhea" id="RHEA-COMP:10698"/>
        <dbReference type="Rhea" id="RHEA-COMP:10700"/>
        <dbReference type="ChEBI" id="CHEBI:15377"/>
        <dbReference type="ChEBI" id="CHEBI:29950"/>
        <dbReference type="ChEBI" id="CHEBI:50058"/>
        <dbReference type="ChEBI" id="CHEBI:57844"/>
        <dbReference type="ChEBI" id="CHEBI:58772"/>
        <dbReference type="EC" id="1.8.4.11"/>
    </reaction>
</comment>
<evidence type="ECO:0000313" key="9">
    <source>
        <dbReference type="EMBL" id="TKB48274.1"/>
    </source>
</evidence>
<dbReference type="OrthoDB" id="4174719at2"/>
<name>A0A4U1BBT8_9GAMM</name>
<dbReference type="Proteomes" id="UP000305674">
    <property type="component" value="Unassembled WGS sequence"/>
</dbReference>
<gene>
    <name evidence="7" type="primary">msrA</name>
    <name evidence="9" type="ORF">FCL40_13060</name>
</gene>
<organism evidence="9 10">
    <name type="scientific">Ferrimonas sediminicola</name>
    <dbReference type="NCBI Taxonomy" id="2569538"/>
    <lineage>
        <taxon>Bacteria</taxon>
        <taxon>Pseudomonadati</taxon>
        <taxon>Pseudomonadota</taxon>
        <taxon>Gammaproteobacteria</taxon>
        <taxon>Alteromonadales</taxon>
        <taxon>Ferrimonadaceae</taxon>
        <taxon>Ferrimonas</taxon>
    </lineage>
</organism>
<proteinExistence type="inferred from homology"/>
<feature type="domain" description="MsrB" evidence="8">
    <location>
        <begin position="1"/>
        <end position="119"/>
    </location>
</feature>
<evidence type="ECO:0000313" key="10">
    <source>
        <dbReference type="Proteomes" id="UP000305674"/>
    </source>
</evidence>
<dbReference type="GO" id="GO:0008113">
    <property type="term" value="F:peptide-methionine (S)-S-oxide reductase activity"/>
    <property type="evidence" value="ECO:0007669"/>
    <property type="project" value="UniProtKB-UniRule"/>
</dbReference>
<comment type="catalytic activity">
    <reaction evidence="5">
        <text>L-methionyl-[protein] + [thioredoxin]-disulfide + H2O = L-methionyl-(R)-S-oxide-[protein] + [thioredoxin]-dithiol</text>
        <dbReference type="Rhea" id="RHEA:24164"/>
        <dbReference type="Rhea" id="RHEA-COMP:10698"/>
        <dbReference type="Rhea" id="RHEA-COMP:10700"/>
        <dbReference type="Rhea" id="RHEA-COMP:12313"/>
        <dbReference type="Rhea" id="RHEA-COMP:12314"/>
        <dbReference type="ChEBI" id="CHEBI:15377"/>
        <dbReference type="ChEBI" id="CHEBI:16044"/>
        <dbReference type="ChEBI" id="CHEBI:29950"/>
        <dbReference type="ChEBI" id="CHEBI:45764"/>
        <dbReference type="ChEBI" id="CHEBI:50058"/>
        <dbReference type="EC" id="1.8.4.12"/>
    </reaction>
</comment>
<keyword evidence="2" id="KW-0511">Multifunctional enzyme</keyword>
<dbReference type="PANTHER" id="PTHR43774:SF1">
    <property type="entry name" value="PEPTIDE METHIONINE SULFOXIDE REDUCTASE MSRA 2"/>
    <property type="match status" value="1"/>
</dbReference>
<dbReference type="NCBIfam" id="NF004042">
    <property type="entry name" value="PRK05550.1"/>
    <property type="match status" value="1"/>
</dbReference>
<dbReference type="Gene3D" id="2.170.150.20">
    <property type="entry name" value="Peptide methionine sulfoxide reductase"/>
    <property type="match status" value="1"/>
</dbReference>
<comment type="caution">
    <text evidence="9">The sequence shown here is derived from an EMBL/GenBank/DDBJ whole genome shotgun (WGS) entry which is preliminary data.</text>
</comment>
<dbReference type="GO" id="GO:0033744">
    <property type="term" value="F:L-methionine:thioredoxin-disulfide S-oxidoreductase activity"/>
    <property type="evidence" value="ECO:0007669"/>
    <property type="project" value="RHEA"/>
</dbReference>
<dbReference type="InterPro" id="IPR002569">
    <property type="entry name" value="Met_Sox_Rdtase_MsrA_dom"/>
</dbReference>
<dbReference type="PANTHER" id="PTHR43774">
    <property type="entry name" value="PEPTIDE METHIONINE SULFOXIDE REDUCTASE"/>
    <property type="match status" value="1"/>
</dbReference>
<dbReference type="AlphaFoldDB" id="A0A4U1BBT8"/>
<evidence type="ECO:0000256" key="2">
    <source>
        <dbReference type="ARBA" id="ARBA00023268"/>
    </source>
</evidence>
<evidence type="ECO:0000256" key="1">
    <source>
        <dbReference type="ARBA" id="ARBA00023002"/>
    </source>
</evidence>
<dbReference type="HAMAP" id="MF_01401">
    <property type="entry name" value="MsrA"/>
    <property type="match status" value="1"/>
</dbReference>